<feature type="binding site" evidence="6">
    <location>
        <position position="108"/>
    </location>
    <ligand>
        <name>Fe(3+)</name>
        <dbReference type="ChEBI" id="CHEBI:29034"/>
    </ligand>
</feature>
<feature type="binding site" evidence="6">
    <location>
        <position position="107"/>
    </location>
    <ligand>
        <name>Fe(3+)</name>
        <dbReference type="ChEBI" id="CHEBI:29034"/>
    </ligand>
</feature>
<dbReference type="Pfam" id="PF02979">
    <property type="entry name" value="NHase_alpha"/>
    <property type="match status" value="1"/>
</dbReference>
<dbReference type="EC" id="4.2.1.84" evidence="2"/>
<evidence type="ECO:0000259" key="7">
    <source>
        <dbReference type="Pfam" id="PF02979"/>
    </source>
</evidence>
<evidence type="ECO:0000256" key="4">
    <source>
        <dbReference type="ARBA" id="ARBA00023239"/>
    </source>
</evidence>
<name>A0A071M3Z8_9BURK</name>
<reference evidence="8" key="1">
    <citation type="submission" date="2014-04" db="EMBL/GenBank/DDBJ databases">
        <title>In planta biocontrol of soil-borne Fusarium wilt of banana through a plant endophytic bacterium, Burkholderia cenocepacia 869T2.</title>
        <authorList>
            <person name="Ho Y.-N."/>
            <person name="Chiang H.-M."/>
            <person name="Chao C.-P."/>
            <person name="Su C.-C."/>
            <person name="Hsu H.-F."/>
            <person name="Guo C.-T."/>
            <person name="Hsieh J.-L."/>
            <person name="Huang C.-C."/>
        </authorList>
    </citation>
    <scope>NUCLEOTIDE SEQUENCE [LARGE SCALE GENOMIC DNA]</scope>
    <source>
        <strain evidence="8">869T2</strain>
    </source>
</reference>
<dbReference type="GO" id="GO:0018822">
    <property type="term" value="F:nitrile hydratase activity"/>
    <property type="evidence" value="ECO:0007669"/>
    <property type="project" value="UniProtKB-EC"/>
</dbReference>
<proteinExistence type="inferred from homology"/>
<gene>
    <name evidence="8" type="ORF">DT99_33160</name>
</gene>
<dbReference type="AlphaFoldDB" id="A0A071M3Z8"/>
<sequence>MSTTPSAETVSTPGERAWALFRVMKEKNLIPDGYIEGLTELMSTTWDPANGARIVARAWVDPAFRELLLKDGTAACAQFGYTGPQGEYIVALEDTPTLKNVIVCSLCSCTNWPVLGLPPEWYKGFEYRARLVREGRTVLRELGTDLPDDVVVKVWDTTAETRYLVLPVRPAGSEQMSEEQLRTLVTKDVLIGVALPRAH</sequence>
<dbReference type="InterPro" id="IPR004232">
    <property type="entry name" value="CN_Hdrtase_a/SCN_Hdrlase_g"/>
</dbReference>
<feature type="binding site" evidence="6">
    <location>
        <position position="104"/>
    </location>
    <ligand>
        <name>Fe(3+)</name>
        <dbReference type="ChEBI" id="CHEBI:29034"/>
    </ligand>
</feature>
<keyword evidence="4" id="KW-0456">Lyase</keyword>
<evidence type="ECO:0000313" key="8">
    <source>
        <dbReference type="EMBL" id="KEA55462.1"/>
    </source>
</evidence>
<dbReference type="NCBIfam" id="TIGR01323">
    <property type="entry name" value="nitrile_alph"/>
    <property type="match status" value="1"/>
</dbReference>
<accession>A0A071M3Z8</accession>
<dbReference type="InterPro" id="IPR023900">
    <property type="entry name" value="CN_Hdrtase_asu/SCN_Hdrlase_gsu"/>
</dbReference>
<dbReference type="Gene3D" id="3.90.330.10">
    <property type="entry name" value="Nitrile hydratase alpha /Thiocyanate hydrolase gamma"/>
    <property type="match status" value="1"/>
</dbReference>
<feature type="binding site" evidence="6">
    <location>
        <position position="109"/>
    </location>
    <ligand>
        <name>Fe(3+)</name>
        <dbReference type="ChEBI" id="CHEBI:29034"/>
    </ligand>
</feature>
<keyword evidence="3 6" id="KW-0479">Metal-binding</keyword>
<comment type="caution">
    <text evidence="8">The sequence shown here is derived from an EMBL/GenBank/DDBJ whole genome shotgun (WGS) entry which is preliminary data.</text>
</comment>
<evidence type="ECO:0000256" key="1">
    <source>
        <dbReference type="ARBA" id="ARBA00009363"/>
    </source>
</evidence>
<dbReference type="OrthoDB" id="528553at2"/>
<organism evidence="8">
    <name type="scientific">Burkholderia cenocepacia</name>
    <dbReference type="NCBI Taxonomy" id="95486"/>
    <lineage>
        <taxon>Bacteria</taxon>
        <taxon>Pseudomonadati</taxon>
        <taxon>Pseudomonadota</taxon>
        <taxon>Betaproteobacteria</taxon>
        <taxon>Burkholderiales</taxon>
        <taxon>Burkholderiaceae</taxon>
        <taxon>Burkholderia</taxon>
        <taxon>Burkholderia cepacia complex</taxon>
    </lineage>
</organism>
<evidence type="ECO:0000256" key="3">
    <source>
        <dbReference type="ARBA" id="ARBA00022723"/>
    </source>
</evidence>
<evidence type="ECO:0000256" key="2">
    <source>
        <dbReference type="ARBA" id="ARBA00013079"/>
    </source>
</evidence>
<dbReference type="GO" id="GO:0046914">
    <property type="term" value="F:transition metal ion binding"/>
    <property type="evidence" value="ECO:0007669"/>
    <property type="project" value="InterPro"/>
</dbReference>
<protein>
    <recommendedName>
        <fullName evidence="2">nitrile hydratase</fullName>
        <ecNumber evidence="2">4.2.1.84</ecNumber>
    </recommendedName>
</protein>
<dbReference type="PIRSF" id="PIRSF001426">
    <property type="entry name" value="NHase_alpha"/>
    <property type="match status" value="1"/>
</dbReference>
<evidence type="ECO:0000256" key="6">
    <source>
        <dbReference type="PIRSR" id="PIRSR001426-1"/>
    </source>
</evidence>
<dbReference type="InterPro" id="IPR036648">
    <property type="entry name" value="CN_Hdrase_a/SCN_Hdrase_g_sf"/>
</dbReference>
<comment type="catalytic activity">
    <reaction evidence="5">
        <text>an aliphatic primary amide = an aliphatic nitrile + H2O</text>
        <dbReference type="Rhea" id="RHEA:12673"/>
        <dbReference type="ChEBI" id="CHEBI:15377"/>
        <dbReference type="ChEBI" id="CHEBI:65285"/>
        <dbReference type="ChEBI" id="CHEBI:80291"/>
        <dbReference type="EC" id="4.2.1.84"/>
    </reaction>
</comment>
<dbReference type="InterPro" id="IPR018141">
    <property type="entry name" value="Nitrile_hydratase_asu"/>
</dbReference>
<evidence type="ECO:0000256" key="5">
    <source>
        <dbReference type="ARBA" id="ARBA00044877"/>
    </source>
</evidence>
<dbReference type="EMBL" id="JJOA01000056">
    <property type="protein sequence ID" value="KEA55462.1"/>
    <property type="molecule type" value="Genomic_DNA"/>
</dbReference>
<feature type="domain" description="Nitrile hydratase alpha/Thiocyanate hydrolase gamma" evidence="7">
    <location>
        <begin position="16"/>
        <end position="194"/>
    </location>
</feature>
<comment type="similarity">
    <text evidence="1">Belongs to the nitrile hydratase subunit alpha family.</text>
</comment>
<keyword evidence="6" id="KW-0408">Iron</keyword>
<dbReference type="SUPFAM" id="SSF56209">
    <property type="entry name" value="Nitrile hydratase alpha chain"/>
    <property type="match status" value="1"/>
</dbReference>